<evidence type="ECO:0000259" key="1">
    <source>
        <dbReference type="Pfam" id="PF01408"/>
    </source>
</evidence>
<dbReference type="InterPro" id="IPR051317">
    <property type="entry name" value="Gfo/Idh/MocA_oxidoreduct"/>
</dbReference>
<dbReference type="Gene3D" id="3.40.50.720">
    <property type="entry name" value="NAD(P)-binding Rossmann-like Domain"/>
    <property type="match status" value="1"/>
</dbReference>
<dbReference type="SUPFAM" id="SSF51735">
    <property type="entry name" value="NAD(P)-binding Rossmann-fold domains"/>
    <property type="match status" value="1"/>
</dbReference>
<evidence type="ECO:0000259" key="2">
    <source>
        <dbReference type="Pfam" id="PF22685"/>
    </source>
</evidence>
<comment type="caution">
    <text evidence="3">The sequence shown here is derived from an EMBL/GenBank/DDBJ whole genome shotgun (WGS) entry which is preliminary data.</text>
</comment>
<sequence length="376" mass="40897">MTPIRLGFVGLSSSGWASSTLAAPLFQPPLSSKYHVVAVSTSNSDSATESAKKYSKLGSKATGQDIEVKAYYGSTEHISADSDVDMVAVSIKTMMHKEAALKVIEAGKDLFLEWPVGKDAKETEELYEAAKKKGIKSLIGTQIRASSFVREVKSIVDSGKIGRVLSTTLIVSYTHDVLGTWGKYIIPAQTYLLDASNGAGLLDIGAGHPLDMFQYVLGPIASLSSTTYNPYPEAIVVSYPDRNPTGEKVLQDIPTLAAASGLLHNNAVFSLLFQSGVAKDAVGFLWLLDGEEGNIRIEDTKNVFFQTDPDVFLNGHKVDFEKEEDDYARVRRPWESFADGRVDEYPSLEDALRTRRVVDAIKESAITGENVVVHPV</sequence>
<dbReference type="InterPro" id="IPR000683">
    <property type="entry name" value="Gfo/Idh/MocA-like_OxRdtase_N"/>
</dbReference>
<feature type="domain" description="Gfo/Idh/MocA-like oxidoreductase N-terminal" evidence="1">
    <location>
        <begin position="5"/>
        <end position="136"/>
    </location>
</feature>
<evidence type="ECO:0000313" key="4">
    <source>
        <dbReference type="Proteomes" id="UP001498398"/>
    </source>
</evidence>
<dbReference type="InterPro" id="IPR036291">
    <property type="entry name" value="NAD(P)-bd_dom_sf"/>
</dbReference>
<protein>
    <submittedName>
        <fullName evidence="3">Transcription regulator gal80</fullName>
    </submittedName>
</protein>
<keyword evidence="4" id="KW-1185">Reference proteome</keyword>
<evidence type="ECO:0000313" key="3">
    <source>
        <dbReference type="EMBL" id="KAK7449273.1"/>
    </source>
</evidence>
<dbReference type="SUPFAM" id="SSF55347">
    <property type="entry name" value="Glyceraldehyde-3-phosphate dehydrogenase-like, C-terminal domain"/>
    <property type="match status" value="1"/>
</dbReference>
<name>A0ABR1J5Y4_9AGAR</name>
<dbReference type="PANTHER" id="PTHR43708:SF1">
    <property type="entry name" value="GALACTOSE_LACTOSE METABOLISM REGULATORY PROTEIN GAL80"/>
    <property type="match status" value="1"/>
</dbReference>
<dbReference type="Proteomes" id="UP001498398">
    <property type="component" value="Unassembled WGS sequence"/>
</dbReference>
<accession>A0ABR1J5Y4</accession>
<feature type="domain" description="Gal80p-like C-terminal" evidence="2">
    <location>
        <begin position="149"/>
        <end position="298"/>
    </location>
</feature>
<proteinExistence type="predicted"/>
<dbReference type="Pfam" id="PF22685">
    <property type="entry name" value="Gal80p_C-like"/>
    <property type="match status" value="1"/>
</dbReference>
<gene>
    <name evidence="3" type="primary">GAL80_1</name>
    <name evidence="3" type="ORF">VKT23_013417</name>
</gene>
<dbReference type="PANTHER" id="PTHR43708">
    <property type="entry name" value="CONSERVED EXPRESSED OXIDOREDUCTASE (EUROFUNG)"/>
    <property type="match status" value="1"/>
</dbReference>
<reference evidence="3 4" key="1">
    <citation type="submission" date="2024-01" db="EMBL/GenBank/DDBJ databases">
        <title>A draft genome for the cacao thread blight pathogen Marasmiellus scandens.</title>
        <authorList>
            <person name="Baruah I.K."/>
            <person name="Leung J."/>
            <person name="Bukari Y."/>
            <person name="Amoako-Attah I."/>
            <person name="Meinhardt L.W."/>
            <person name="Bailey B.A."/>
            <person name="Cohen S.P."/>
        </authorList>
    </citation>
    <scope>NUCLEOTIDE SEQUENCE [LARGE SCALE GENOMIC DNA]</scope>
    <source>
        <strain evidence="3 4">GH-19</strain>
    </source>
</reference>
<organism evidence="3 4">
    <name type="scientific">Marasmiellus scandens</name>
    <dbReference type="NCBI Taxonomy" id="2682957"/>
    <lineage>
        <taxon>Eukaryota</taxon>
        <taxon>Fungi</taxon>
        <taxon>Dikarya</taxon>
        <taxon>Basidiomycota</taxon>
        <taxon>Agaricomycotina</taxon>
        <taxon>Agaricomycetes</taxon>
        <taxon>Agaricomycetidae</taxon>
        <taxon>Agaricales</taxon>
        <taxon>Marasmiineae</taxon>
        <taxon>Omphalotaceae</taxon>
        <taxon>Marasmiellus</taxon>
    </lineage>
</organism>
<dbReference type="InterPro" id="IPR055080">
    <property type="entry name" value="Gal80p-like_C"/>
</dbReference>
<dbReference type="Gene3D" id="3.30.360.10">
    <property type="entry name" value="Dihydrodipicolinate Reductase, domain 2"/>
    <property type="match status" value="1"/>
</dbReference>
<dbReference type="Pfam" id="PF01408">
    <property type="entry name" value="GFO_IDH_MocA"/>
    <property type="match status" value="1"/>
</dbReference>
<dbReference type="EMBL" id="JBANRG010000036">
    <property type="protein sequence ID" value="KAK7449273.1"/>
    <property type="molecule type" value="Genomic_DNA"/>
</dbReference>